<comment type="caution">
    <text evidence="1">The sequence shown here is derived from an EMBL/GenBank/DDBJ whole genome shotgun (WGS) entry which is preliminary data.</text>
</comment>
<proteinExistence type="predicted"/>
<name>A0A3E2CB48_GARVA</name>
<accession>A0A3E2CB48</accession>
<dbReference type="AlphaFoldDB" id="A0A3E2CB48"/>
<evidence type="ECO:0000313" key="1">
    <source>
        <dbReference type="EMBL" id="RFT28958.1"/>
    </source>
</evidence>
<gene>
    <name evidence="1" type="ORF">CG405_04080</name>
</gene>
<evidence type="ECO:0000313" key="2">
    <source>
        <dbReference type="Proteomes" id="UP000258379"/>
    </source>
</evidence>
<dbReference type="EMBL" id="NNRU01000003">
    <property type="protein sequence ID" value="RFT28958.1"/>
    <property type="molecule type" value="Genomic_DNA"/>
</dbReference>
<sequence length="92" mass="10063">MACRINRVVIACANSARTSSPRRSSASALSGSALQIAFSRYALSEKAGRRARLFFPFSANMTTNTGKNTQTQANQVKLHFIAKCRFCNKSSK</sequence>
<protein>
    <submittedName>
        <fullName evidence="1">Uncharacterized protein</fullName>
    </submittedName>
</protein>
<organism evidence="1 2">
    <name type="scientific">Gardnerella vaginalis</name>
    <dbReference type="NCBI Taxonomy" id="2702"/>
    <lineage>
        <taxon>Bacteria</taxon>
        <taxon>Bacillati</taxon>
        <taxon>Actinomycetota</taxon>
        <taxon>Actinomycetes</taxon>
        <taxon>Bifidobacteriales</taxon>
        <taxon>Bifidobacteriaceae</taxon>
        <taxon>Gardnerella</taxon>
    </lineage>
</organism>
<dbReference type="Proteomes" id="UP000258379">
    <property type="component" value="Unassembled WGS sequence"/>
</dbReference>
<reference evidence="1 2" key="1">
    <citation type="submission" date="2017-07" db="EMBL/GenBank/DDBJ databases">
        <title>A comparative genomics approach to explaining the enigmatic role of Gardnerella vaginalis in the vaginal microbiome.</title>
        <authorList>
            <person name="Vancuren S.J."/>
            <person name="Hill J.E."/>
        </authorList>
    </citation>
    <scope>NUCLEOTIDE SEQUENCE [LARGE SCALE GENOMIC DNA]</scope>
    <source>
        <strain evidence="1 2">WP023</strain>
    </source>
</reference>